<keyword evidence="2 3" id="KW-0802">TPR repeat</keyword>
<evidence type="ECO:0000313" key="4">
    <source>
        <dbReference type="EMBL" id="OIQ52159.1"/>
    </source>
</evidence>
<evidence type="ECO:0000256" key="1">
    <source>
        <dbReference type="ARBA" id="ARBA00022737"/>
    </source>
</evidence>
<dbReference type="PROSITE" id="PS50005">
    <property type="entry name" value="TPR"/>
    <property type="match status" value="2"/>
</dbReference>
<dbReference type="InterPro" id="IPR011990">
    <property type="entry name" value="TPR-like_helical_dom_sf"/>
</dbReference>
<dbReference type="SMART" id="SM00028">
    <property type="entry name" value="TPR"/>
    <property type="match status" value="4"/>
</dbReference>
<comment type="caution">
    <text evidence="4">The sequence shown here is derived from an EMBL/GenBank/DDBJ whole genome shotgun (WGS) entry which is preliminary data.</text>
</comment>
<dbReference type="OrthoDB" id="5452667at2"/>
<accession>A0A1J5NG16</accession>
<dbReference type="Pfam" id="PF13424">
    <property type="entry name" value="TPR_12"/>
    <property type="match status" value="1"/>
</dbReference>
<reference evidence="4 5" key="1">
    <citation type="submission" date="2015-09" db="EMBL/GenBank/DDBJ databases">
        <title>Genome of Desulfovibrio dechloracetivorans BerOc1, a mercury methylating strain isolated from highly hydrocarbons and metals contaminated coastal sediments.</title>
        <authorList>
            <person name="Goni Urriza M."/>
            <person name="Gassie C."/>
            <person name="Bouchez O."/>
            <person name="Klopp C."/>
            <person name="Ranchou-Peyruse A."/>
            <person name="Remy G."/>
        </authorList>
    </citation>
    <scope>NUCLEOTIDE SEQUENCE [LARGE SCALE GENOMIC DNA]</scope>
    <source>
        <strain evidence="4 5">BerOc1</strain>
    </source>
</reference>
<evidence type="ECO:0000313" key="5">
    <source>
        <dbReference type="Proteomes" id="UP000181901"/>
    </source>
</evidence>
<dbReference type="InterPro" id="IPR051012">
    <property type="entry name" value="CellSynth/LPSAsmb/PSIAsmb"/>
</dbReference>
<sequence length="187" mass="20999">MSGHLDYEINKELGECYLFMGELDKAEEYYKKAVSSNGVHPDPYLGLATVAVQRGDLEDAELMYRKAHKIAPSDKSLSGIALIRMENNDREQAFSLFVEAIGMNPENMVALFSLIRLGHELERIGEIIPHLENYLEIDPAKHEVRYSLAGCLACVGQKDAAVKELETILEKDPENAPAKEMLDQFRS</sequence>
<feature type="repeat" description="TPR" evidence="3">
    <location>
        <begin position="41"/>
        <end position="74"/>
    </location>
</feature>
<dbReference type="RefSeq" id="WP_071544249.1">
    <property type="nucleotide sequence ID" value="NZ_LKAQ01000001.1"/>
</dbReference>
<dbReference type="Pfam" id="PF14559">
    <property type="entry name" value="TPR_19"/>
    <property type="match status" value="1"/>
</dbReference>
<keyword evidence="5" id="KW-1185">Reference proteome</keyword>
<dbReference type="SUPFAM" id="SSF48452">
    <property type="entry name" value="TPR-like"/>
    <property type="match status" value="1"/>
</dbReference>
<name>A0A1J5NG16_9BACT</name>
<evidence type="ECO:0000256" key="2">
    <source>
        <dbReference type="ARBA" id="ARBA00022803"/>
    </source>
</evidence>
<dbReference type="EMBL" id="LKAQ01000001">
    <property type="protein sequence ID" value="OIQ52159.1"/>
    <property type="molecule type" value="Genomic_DNA"/>
</dbReference>
<dbReference type="Proteomes" id="UP000181901">
    <property type="component" value="Unassembled WGS sequence"/>
</dbReference>
<feature type="repeat" description="TPR" evidence="3">
    <location>
        <begin position="7"/>
        <end position="40"/>
    </location>
</feature>
<organism evidence="4 5">
    <name type="scientific">Pseudodesulfovibrio hydrargyri</name>
    <dbReference type="NCBI Taxonomy" id="2125990"/>
    <lineage>
        <taxon>Bacteria</taxon>
        <taxon>Pseudomonadati</taxon>
        <taxon>Thermodesulfobacteriota</taxon>
        <taxon>Desulfovibrionia</taxon>
        <taxon>Desulfovibrionales</taxon>
        <taxon>Desulfovibrionaceae</taxon>
    </lineage>
</organism>
<dbReference type="Gene3D" id="1.25.40.10">
    <property type="entry name" value="Tetratricopeptide repeat domain"/>
    <property type="match status" value="1"/>
</dbReference>
<dbReference type="PANTHER" id="PTHR45586:SF1">
    <property type="entry name" value="LIPOPOLYSACCHARIDE ASSEMBLY PROTEIN B"/>
    <property type="match status" value="1"/>
</dbReference>
<gene>
    <name evidence="4" type="primary">yrrB_1</name>
    <name evidence="4" type="ORF">BerOc1_00632</name>
</gene>
<evidence type="ECO:0000256" key="3">
    <source>
        <dbReference type="PROSITE-ProRule" id="PRU00339"/>
    </source>
</evidence>
<protein>
    <submittedName>
        <fullName evidence="4">TPR repeat-containing protein YrrB</fullName>
    </submittedName>
</protein>
<dbReference type="AlphaFoldDB" id="A0A1J5NG16"/>
<proteinExistence type="predicted"/>
<dbReference type="PANTHER" id="PTHR45586">
    <property type="entry name" value="TPR REPEAT-CONTAINING PROTEIN PA4667"/>
    <property type="match status" value="1"/>
</dbReference>
<dbReference type="InterPro" id="IPR019734">
    <property type="entry name" value="TPR_rpt"/>
</dbReference>
<keyword evidence="1" id="KW-0677">Repeat</keyword>